<protein>
    <submittedName>
        <fullName evidence="1">Uncharacterized protein</fullName>
    </submittedName>
</protein>
<comment type="caution">
    <text evidence="1">The sequence shown here is derived from an EMBL/GenBank/DDBJ whole genome shotgun (WGS) entry which is preliminary data.</text>
</comment>
<gene>
    <name evidence="1" type="ORF">SDC9_123638</name>
</gene>
<accession>A0A645CI68</accession>
<evidence type="ECO:0000313" key="1">
    <source>
        <dbReference type="EMBL" id="MPM76639.1"/>
    </source>
</evidence>
<organism evidence="1">
    <name type="scientific">bioreactor metagenome</name>
    <dbReference type="NCBI Taxonomy" id="1076179"/>
    <lineage>
        <taxon>unclassified sequences</taxon>
        <taxon>metagenomes</taxon>
        <taxon>ecological metagenomes</taxon>
    </lineage>
</organism>
<dbReference type="EMBL" id="VSSQ01027405">
    <property type="protein sequence ID" value="MPM76639.1"/>
    <property type="molecule type" value="Genomic_DNA"/>
</dbReference>
<sequence>MARHPVKNDVQPRLMRGIHKIAEVIARTKSTGRRIHAGRLVTPATVERMLVNRQQFEVGKAHPFGVRHQLIRQLAVAQPEVVIGMTTP</sequence>
<name>A0A645CI68_9ZZZZ</name>
<reference evidence="1" key="1">
    <citation type="submission" date="2019-08" db="EMBL/GenBank/DDBJ databases">
        <authorList>
            <person name="Kucharzyk K."/>
            <person name="Murdoch R.W."/>
            <person name="Higgins S."/>
            <person name="Loffler F."/>
        </authorList>
    </citation>
    <scope>NUCLEOTIDE SEQUENCE</scope>
</reference>
<proteinExistence type="predicted"/>
<dbReference type="AlphaFoldDB" id="A0A645CI68"/>